<feature type="active site" description="Charge relay system" evidence="6">
    <location>
        <position position="394"/>
    </location>
</feature>
<evidence type="ECO:0000259" key="9">
    <source>
        <dbReference type="Pfam" id="PF00082"/>
    </source>
</evidence>
<evidence type="ECO:0000259" key="10">
    <source>
        <dbReference type="Pfam" id="PF18962"/>
    </source>
</evidence>
<keyword evidence="12" id="KW-1185">Reference proteome</keyword>
<keyword evidence="3 8" id="KW-0732">Signal</keyword>
<evidence type="ECO:0000256" key="6">
    <source>
        <dbReference type="PROSITE-ProRule" id="PRU01240"/>
    </source>
</evidence>
<dbReference type="Pfam" id="PF18962">
    <property type="entry name" value="Por_Secre_tail"/>
    <property type="match status" value="1"/>
</dbReference>
<dbReference type="NCBIfam" id="TIGR04183">
    <property type="entry name" value="Por_Secre_tail"/>
    <property type="match status" value="1"/>
</dbReference>
<dbReference type="Pfam" id="PF00082">
    <property type="entry name" value="Peptidase_S8"/>
    <property type="match status" value="1"/>
</dbReference>
<dbReference type="GO" id="GO:0006508">
    <property type="term" value="P:proteolysis"/>
    <property type="evidence" value="ECO:0007669"/>
    <property type="project" value="UniProtKB-KW"/>
</dbReference>
<dbReference type="InterPro" id="IPR015500">
    <property type="entry name" value="Peptidase_S8_subtilisin-rel"/>
</dbReference>
<dbReference type="InterPro" id="IPR023828">
    <property type="entry name" value="Peptidase_S8_Ser-AS"/>
</dbReference>
<evidence type="ECO:0000256" key="2">
    <source>
        <dbReference type="ARBA" id="ARBA00022670"/>
    </source>
</evidence>
<proteinExistence type="inferred from homology"/>
<feature type="domain" description="Secretion system C-terminal sorting" evidence="10">
    <location>
        <begin position="467"/>
        <end position="537"/>
    </location>
</feature>
<comment type="similarity">
    <text evidence="1 6 7">Belongs to the peptidase S8 family.</text>
</comment>
<dbReference type="PANTHER" id="PTHR43806">
    <property type="entry name" value="PEPTIDASE S8"/>
    <property type="match status" value="1"/>
</dbReference>
<dbReference type="RefSeq" id="WP_104812684.1">
    <property type="nucleotide sequence ID" value="NZ_MQUB01000001.1"/>
</dbReference>
<feature type="active site" description="Charge relay system" evidence="6">
    <location>
        <position position="177"/>
    </location>
</feature>
<evidence type="ECO:0000256" key="8">
    <source>
        <dbReference type="SAM" id="SignalP"/>
    </source>
</evidence>
<dbReference type="PROSITE" id="PS00136">
    <property type="entry name" value="SUBTILASE_ASP"/>
    <property type="match status" value="1"/>
</dbReference>
<dbReference type="PANTHER" id="PTHR43806:SF67">
    <property type="entry name" value="EGF-LIKE DOMAIN-CONTAINING PROTEIN"/>
    <property type="match status" value="1"/>
</dbReference>
<dbReference type="InterPro" id="IPR023827">
    <property type="entry name" value="Peptidase_S8_Asp-AS"/>
</dbReference>
<dbReference type="Proteomes" id="UP000239800">
    <property type="component" value="Unassembled WGS sequence"/>
</dbReference>
<reference evidence="11 12" key="1">
    <citation type="submission" date="2016-11" db="EMBL/GenBank/DDBJ databases">
        <title>Trade-off between light-utilization and light-protection in marine flavobacteria.</title>
        <authorList>
            <person name="Kumagai Y."/>
        </authorList>
    </citation>
    <scope>NUCLEOTIDE SEQUENCE [LARGE SCALE GENOMIC DNA]</scope>
    <source>
        <strain evidence="11 12">NBRC 107741</strain>
    </source>
</reference>
<dbReference type="CDD" id="cd07493">
    <property type="entry name" value="Peptidases_S8_9"/>
    <property type="match status" value="1"/>
</dbReference>
<dbReference type="PROSITE" id="PS00138">
    <property type="entry name" value="SUBTILASE_SER"/>
    <property type="match status" value="1"/>
</dbReference>
<dbReference type="GO" id="GO:0004252">
    <property type="term" value="F:serine-type endopeptidase activity"/>
    <property type="evidence" value="ECO:0007669"/>
    <property type="project" value="UniProtKB-UniRule"/>
</dbReference>
<protein>
    <submittedName>
        <fullName evidence="11">Serine protease</fullName>
    </submittedName>
</protein>
<dbReference type="InterPro" id="IPR050131">
    <property type="entry name" value="Peptidase_S8_subtilisin-like"/>
</dbReference>
<accession>A0A2S7KQ55</accession>
<evidence type="ECO:0000256" key="5">
    <source>
        <dbReference type="ARBA" id="ARBA00022825"/>
    </source>
</evidence>
<dbReference type="InterPro" id="IPR026444">
    <property type="entry name" value="Secre_tail"/>
</dbReference>
<feature type="chain" id="PRO_5015740465" evidence="8">
    <location>
        <begin position="19"/>
        <end position="539"/>
    </location>
</feature>
<name>A0A2S7KQ55_9FLAO</name>
<evidence type="ECO:0000313" key="11">
    <source>
        <dbReference type="EMBL" id="PQB04756.1"/>
    </source>
</evidence>
<evidence type="ECO:0000256" key="7">
    <source>
        <dbReference type="RuleBase" id="RU003355"/>
    </source>
</evidence>
<evidence type="ECO:0000256" key="4">
    <source>
        <dbReference type="ARBA" id="ARBA00022801"/>
    </source>
</evidence>
<dbReference type="PROSITE" id="PS51892">
    <property type="entry name" value="SUBTILASE"/>
    <property type="match status" value="1"/>
</dbReference>
<dbReference type="PIRSF" id="PIRSF037903">
    <property type="entry name" value="Subtilisin_rel_GFO_2223"/>
    <property type="match status" value="1"/>
</dbReference>
<gene>
    <name evidence="11" type="ORF">BST85_07500</name>
</gene>
<evidence type="ECO:0000256" key="3">
    <source>
        <dbReference type="ARBA" id="ARBA00022729"/>
    </source>
</evidence>
<feature type="signal peptide" evidence="8">
    <location>
        <begin position="1"/>
        <end position="18"/>
    </location>
</feature>
<feature type="active site" description="Charge relay system" evidence="6">
    <location>
        <position position="217"/>
    </location>
</feature>
<dbReference type="AlphaFoldDB" id="A0A2S7KQ55"/>
<comment type="caution">
    <text evidence="11">The sequence shown here is derived from an EMBL/GenBank/DDBJ whole genome shotgun (WGS) entry which is preliminary data.</text>
</comment>
<dbReference type="InterPro" id="IPR000209">
    <property type="entry name" value="Peptidase_S8/S53_dom"/>
</dbReference>
<dbReference type="EMBL" id="MQUB01000001">
    <property type="protein sequence ID" value="PQB04756.1"/>
    <property type="molecule type" value="Genomic_DNA"/>
</dbReference>
<dbReference type="Gene3D" id="3.40.50.200">
    <property type="entry name" value="Peptidase S8/S53 domain"/>
    <property type="match status" value="1"/>
</dbReference>
<organism evidence="11 12">
    <name type="scientific">Aureitalea marina</name>
    <dbReference type="NCBI Taxonomy" id="930804"/>
    <lineage>
        <taxon>Bacteria</taxon>
        <taxon>Pseudomonadati</taxon>
        <taxon>Bacteroidota</taxon>
        <taxon>Flavobacteriia</taxon>
        <taxon>Flavobacteriales</taxon>
        <taxon>Flavobacteriaceae</taxon>
        <taxon>Aureitalea</taxon>
    </lineage>
</organism>
<sequence>MKTYLLLFLLVSAFTSQAQIQDAWVYFTDKPGSEEALEDPLSILTQESLDRKALHNVSIDLRDVPVDQGYIDQVKAATGVLVLAKSKWLNCVYVQGTQEDLEALLDLPMVQQLEFADKDLNLLPAPSGRNNKFELEDSFQRVTYDYGAAENQISMIGADFLHQQELTGEGMIIAVLDSGFPNVNSIQAFDHIVSDGRLLGTYNFVERQVSVTGTGSHGTRTFSDMGALLEGQIVGTAPGASYYLFRTEFAPTEVPVEEAYWVEALERADSLGVDVVNTSLGYQDYDNPNYDHSYEDLDGETTFSARGANIAFEKGMLLVTSAGNDGGGFTFVGTPADAPGVLTVGAVTASGEYASFSSIGPTVDGRVKPDVMAQGSQAAVINGNGNLDFSSGTSFSSPITAGAVASLWQFRPETTNAELMQIIRESSSLFDDPTDQMGYGIPDFEEAYQRLQTLAVEDNLERTRFGIWPNPATDVVMINFPEGIQGAELTVYNVLGEVILRSSVNANTPQFNISRLGQGMYILSLEGNNLRQSLKLIKR</sequence>
<evidence type="ECO:0000256" key="1">
    <source>
        <dbReference type="ARBA" id="ARBA00011073"/>
    </source>
</evidence>
<dbReference type="PRINTS" id="PR00723">
    <property type="entry name" value="SUBTILISIN"/>
</dbReference>
<keyword evidence="5 6" id="KW-0720">Serine protease</keyword>
<dbReference type="OrthoDB" id="1407599at2"/>
<keyword evidence="2 6" id="KW-0645">Protease</keyword>
<dbReference type="SUPFAM" id="SSF52743">
    <property type="entry name" value="Subtilisin-like"/>
    <property type="match status" value="1"/>
</dbReference>
<dbReference type="InterPro" id="IPR017317">
    <property type="entry name" value="Pept_S8_subtilisin_bacteroid-2"/>
</dbReference>
<feature type="domain" description="Peptidase S8/S53" evidence="9">
    <location>
        <begin position="168"/>
        <end position="440"/>
    </location>
</feature>
<evidence type="ECO:0000313" key="12">
    <source>
        <dbReference type="Proteomes" id="UP000239800"/>
    </source>
</evidence>
<keyword evidence="4 6" id="KW-0378">Hydrolase</keyword>
<dbReference type="InterPro" id="IPR036852">
    <property type="entry name" value="Peptidase_S8/S53_dom_sf"/>
</dbReference>